<accession>A0A915KWA8</accession>
<sequence length="66" mass="7214">DCQLQSIFGEGVGKTEKERRSLSSTDFENKGKNHAIIINVACSAGKYKDKFYKQMDGMATGSPLSP</sequence>
<proteinExistence type="predicted"/>
<organism evidence="1 2">
    <name type="scientific">Romanomermis culicivorax</name>
    <name type="common">Nematode worm</name>
    <dbReference type="NCBI Taxonomy" id="13658"/>
    <lineage>
        <taxon>Eukaryota</taxon>
        <taxon>Metazoa</taxon>
        <taxon>Ecdysozoa</taxon>
        <taxon>Nematoda</taxon>
        <taxon>Enoplea</taxon>
        <taxon>Dorylaimia</taxon>
        <taxon>Mermithida</taxon>
        <taxon>Mermithoidea</taxon>
        <taxon>Mermithidae</taxon>
        <taxon>Romanomermis</taxon>
    </lineage>
</organism>
<reference evidence="2" key="1">
    <citation type="submission" date="2022-11" db="UniProtKB">
        <authorList>
            <consortium name="WormBaseParasite"/>
        </authorList>
    </citation>
    <scope>IDENTIFICATION</scope>
</reference>
<evidence type="ECO:0000313" key="2">
    <source>
        <dbReference type="WBParaSite" id="nRc.2.0.1.t43091-RA"/>
    </source>
</evidence>
<name>A0A915KWA8_ROMCU</name>
<keyword evidence="1" id="KW-1185">Reference proteome</keyword>
<dbReference type="Proteomes" id="UP000887565">
    <property type="component" value="Unplaced"/>
</dbReference>
<protein>
    <submittedName>
        <fullName evidence="2">Uncharacterized protein</fullName>
    </submittedName>
</protein>
<dbReference type="AlphaFoldDB" id="A0A915KWA8"/>
<evidence type="ECO:0000313" key="1">
    <source>
        <dbReference type="Proteomes" id="UP000887565"/>
    </source>
</evidence>
<dbReference type="WBParaSite" id="nRc.2.0.1.t43091-RA">
    <property type="protein sequence ID" value="nRc.2.0.1.t43091-RA"/>
    <property type="gene ID" value="nRc.2.0.1.g43091"/>
</dbReference>